<dbReference type="InterPro" id="IPR036651">
    <property type="entry name" value="Gln_synt_N_sf"/>
</dbReference>
<dbReference type="EMBL" id="CAJHJT010000012">
    <property type="protein sequence ID" value="CAD6998416.1"/>
    <property type="molecule type" value="Genomic_DNA"/>
</dbReference>
<evidence type="ECO:0000313" key="13">
    <source>
        <dbReference type="EMBL" id="JAB98207.1"/>
    </source>
</evidence>
<evidence type="ECO:0000256" key="3">
    <source>
        <dbReference type="ARBA" id="ARBA00012937"/>
    </source>
</evidence>
<dbReference type="GO" id="GO:0006542">
    <property type="term" value="P:glutamine biosynthetic process"/>
    <property type="evidence" value="ECO:0007669"/>
    <property type="project" value="InterPro"/>
</dbReference>
<dbReference type="EC" id="6.3.1.2" evidence="3 9"/>
<dbReference type="SMR" id="W8BHI5"/>
<dbReference type="PROSITE" id="PS51986">
    <property type="entry name" value="GS_BETA_GRASP"/>
    <property type="match status" value="1"/>
</dbReference>
<evidence type="ECO:0000259" key="10">
    <source>
        <dbReference type="PROSITE" id="PS51986"/>
    </source>
</evidence>
<keyword evidence="6 9" id="KW-0067">ATP-binding</keyword>
<dbReference type="SMART" id="SM01230">
    <property type="entry name" value="Gln-synt_C"/>
    <property type="match status" value="1"/>
</dbReference>
<evidence type="ECO:0000256" key="8">
    <source>
        <dbReference type="RuleBase" id="RU000384"/>
    </source>
</evidence>
<evidence type="ECO:0000256" key="1">
    <source>
        <dbReference type="ARBA" id="ARBA00009897"/>
    </source>
</evidence>
<dbReference type="CTD" id="33172"/>
<dbReference type="GO" id="GO:0005524">
    <property type="term" value="F:ATP binding"/>
    <property type="evidence" value="ECO:0007669"/>
    <property type="project" value="UniProtKB-KW"/>
</dbReference>
<dbReference type="AlphaFoldDB" id="W8BHI5"/>
<dbReference type="InterPro" id="IPR008147">
    <property type="entry name" value="Gln_synt_N"/>
</dbReference>
<dbReference type="EMBL" id="GAMC01008348">
    <property type="protein sequence ID" value="JAB98207.1"/>
    <property type="molecule type" value="mRNA"/>
</dbReference>
<dbReference type="KEGG" id="ccat:101454868"/>
<dbReference type="InterPro" id="IPR050292">
    <property type="entry name" value="Glutamine_Synthetase"/>
</dbReference>
<name>W8BHI5_CERCA</name>
<evidence type="ECO:0000259" key="11">
    <source>
        <dbReference type="PROSITE" id="PS51987"/>
    </source>
</evidence>
<dbReference type="Gene3D" id="3.10.20.70">
    <property type="entry name" value="Glutamine synthetase, N-terminal domain"/>
    <property type="match status" value="1"/>
</dbReference>
<accession>W8BHI5</accession>
<dbReference type="OrthoDB" id="1936100at2759"/>
<evidence type="ECO:0000313" key="14">
    <source>
        <dbReference type="Proteomes" id="UP000606786"/>
    </source>
</evidence>
<sequence length="402" mass="44803">MSLRCAGLFISKELSASSQLATQFRNLNLTSMRQAHFLKNSPNAALNKTLLDRYRHLETPKDRVQATYLWIDGTGENIRLKDRVLNKVPSGVEDLPNWQYDGSSTYQASGENSDTTLIPRAMYRDPFKPGKNDLLVMCDTYSADGKPTPSNKRAACQQAMEKVADQEPWFGIEQEYTLLDVEGRPFGWPEGGFPAPQGPYYCGVGADRVYARDLVEAHAIACLYAGIDFAGTNAEVMPAQWEYQVGPSTGLKASDDLWVSRYILQRIAEEYGIVVTFDPKPMDGPWNGAGAHHNFSTKAMRGEGGMKVIEDAIKKLSKHQERHIRAYDPKEGKDNERRLVGRLETSSIDKFSWGIANRGSSVRIPRGVATAGKGYFEDRRPSSNCDPYAVCNALVRTCLLDE</sequence>
<dbReference type="InterPro" id="IPR027303">
    <property type="entry name" value="Gln_synth_gly_rich_site"/>
</dbReference>
<dbReference type="Pfam" id="PF00120">
    <property type="entry name" value="Gln-synt_C"/>
    <property type="match status" value="1"/>
</dbReference>
<keyword evidence="4 9" id="KW-0436">Ligase</keyword>
<gene>
    <name evidence="13" type="primary">GLNA1</name>
    <name evidence="12" type="ORF">CCAP1982_LOCUS7016</name>
</gene>
<evidence type="ECO:0000256" key="5">
    <source>
        <dbReference type="ARBA" id="ARBA00022741"/>
    </source>
</evidence>
<comment type="similarity">
    <text evidence="1 7 8">Belongs to the glutamine synthetase family.</text>
</comment>
<dbReference type="GO" id="GO:0004356">
    <property type="term" value="F:glutamine synthetase activity"/>
    <property type="evidence" value="ECO:0007669"/>
    <property type="project" value="UniProtKB-EC"/>
</dbReference>
<protein>
    <recommendedName>
        <fullName evidence="3 9">Glutamine synthetase</fullName>
        <ecNumber evidence="3 9">6.3.1.2</ecNumber>
    </recommendedName>
</protein>
<dbReference type="SUPFAM" id="SSF54368">
    <property type="entry name" value="Glutamine synthetase, N-terminal domain"/>
    <property type="match status" value="1"/>
</dbReference>
<dbReference type="Proteomes" id="UP000606786">
    <property type="component" value="Unassembled WGS sequence"/>
</dbReference>
<dbReference type="FunFam" id="3.30.590.10:FF:000004">
    <property type="entry name" value="Glutamine synthetase"/>
    <property type="match status" value="1"/>
</dbReference>
<dbReference type="PANTHER" id="PTHR20852">
    <property type="entry name" value="GLUTAMINE SYNTHETASE"/>
    <property type="match status" value="1"/>
</dbReference>
<comment type="subunit">
    <text evidence="2">Homooctamer.</text>
</comment>
<evidence type="ECO:0000256" key="6">
    <source>
        <dbReference type="ARBA" id="ARBA00022840"/>
    </source>
</evidence>
<evidence type="ECO:0000256" key="9">
    <source>
        <dbReference type="RuleBase" id="RU004356"/>
    </source>
</evidence>
<dbReference type="PROSITE" id="PS51987">
    <property type="entry name" value="GS_CATALYTIC"/>
    <property type="match status" value="1"/>
</dbReference>
<evidence type="ECO:0000256" key="4">
    <source>
        <dbReference type="ARBA" id="ARBA00022598"/>
    </source>
</evidence>
<evidence type="ECO:0000256" key="7">
    <source>
        <dbReference type="PROSITE-ProRule" id="PRU01330"/>
    </source>
</evidence>
<dbReference type="FunFam" id="3.10.20.70:FF:000004">
    <property type="entry name" value="Glutamine synthetase"/>
    <property type="match status" value="1"/>
</dbReference>
<organism evidence="13">
    <name type="scientific">Ceratitis capitata</name>
    <name type="common">Mediterranean fruit fly</name>
    <name type="synonym">Tephritis capitata</name>
    <dbReference type="NCBI Taxonomy" id="7213"/>
    <lineage>
        <taxon>Eukaryota</taxon>
        <taxon>Metazoa</taxon>
        <taxon>Ecdysozoa</taxon>
        <taxon>Arthropoda</taxon>
        <taxon>Hexapoda</taxon>
        <taxon>Insecta</taxon>
        <taxon>Pterygota</taxon>
        <taxon>Neoptera</taxon>
        <taxon>Endopterygota</taxon>
        <taxon>Diptera</taxon>
        <taxon>Brachycera</taxon>
        <taxon>Muscomorpha</taxon>
        <taxon>Tephritoidea</taxon>
        <taxon>Tephritidae</taxon>
        <taxon>Ceratitis</taxon>
        <taxon>Ceratitis</taxon>
    </lineage>
</organism>
<proteinExistence type="evidence at transcript level"/>
<dbReference type="InterPro" id="IPR014746">
    <property type="entry name" value="Gln_synth/guanido_kin_cat_dom"/>
</dbReference>
<feature type="domain" description="GS catalytic" evidence="11">
    <location>
        <begin position="152"/>
        <end position="402"/>
    </location>
</feature>
<dbReference type="GO" id="GO:0005737">
    <property type="term" value="C:cytoplasm"/>
    <property type="evidence" value="ECO:0007669"/>
    <property type="project" value="TreeGrafter"/>
</dbReference>
<dbReference type="PROSITE" id="PS00181">
    <property type="entry name" value="GLNA_ATP"/>
    <property type="match status" value="1"/>
</dbReference>
<dbReference type="PROSITE" id="PS00180">
    <property type="entry name" value="GLNA_1"/>
    <property type="match status" value="1"/>
</dbReference>
<dbReference type="InterPro" id="IPR008146">
    <property type="entry name" value="Gln_synth_cat_dom"/>
</dbReference>
<feature type="domain" description="GS beta-grasp" evidence="10">
    <location>
        <begin position="64"/>
        <end position="145"/>
    </location>
</feature>
<reference evidence="12" key="3">
    <citation type="submission" date="2020-11" db="EMBL/GenBank/DDBJ databases">
        <authorList>
            <person name="Whitehead M."/>
        </authorList>
    </citation>
    <scope>NUCLEOTIDE SEQUENCE</scope>
    <source>
        <strain evidence="12">EGII</strain>
    </source>
</reference>
<dbReference type="GeneID" id="101454868"/>
<dbReference type="InterPro" id="IPR027302">
    <property type="entry name" value="Gln_synth_N_conserv_site"/>
</dbReference>
<dbReference type="Gene3D" id="3.30.590.10">
    <property type="entry name" value="Glutamine synthetase/guanido kinase, catalytic domain"/>
    <property type="match status" value="2"/>
</dbReference>
<dbReference type="PANTHER" id="PTHR20852:SF44">
    <property type="entry name" value="GLUTAMINE SYNTHETASE 1, MITOCHONDRIAL"/>
    <property type="match status" value="1"/>
</dbReference>
<evidence type="ECO:0000313" key="12">
    <source>
        <dbReference type="EMBL" id="CAD6998416.1"/>
    </source>
</evidence>
<reference evidence="13" key="1">
    <citation type="submission" date="2013-07" db="EMBL/GenBank/DDBJ databases">
        <authorList>
            <person name="Geib S."/>
        </authorList>
    </citation>
    <scope>NUCLEOTIDE SEQUENCE</scope>
</reference>
<reference evidence="13" key="2">
    <citation type="journal article" date="2014" name="BMC Genomics">
        <title>A genomic perspective to assessing quality of mass-reared SIT flies used in Mediterranean fruit fly (Ceratitis capitata) eradication in California.</title>
        <authorList>
            <person name="Calla B."/>
            <person name="Hall B."/>
            <person name="Hou S."/>
            <person name="Geib S.M."/>
        </authorList>
    </citation>
    <scope>NUCLEOTIDE SEQUENCE</scope>
</reference>
<comment type="catalytic activity">
    <reaction evidence="9">
        <text>L-glutamate + NH4(+) + ATP = L-glutamine + ADP + phosphate + H(+)</text>
        <dbReference type="Rhea" id="RHEA:16169"/>
        <dbReference type="ChEBI" id="CHEBI:15378"/>
        <dbReference type="ChEBI" id="CHEBI:28938"/>
        <dbReference type="ChEBI" id="CHEBI:29985"/>
        <dbReference type="ChEBI" id="CHEBI:30616"/>
        <dbReference type="ChEBI" id="CHEBI:43474"/>
        <dbReference type="ChEBI" id="CHEBI:58359"/>
        <dbReference type="ChEBI" id="CHEBI:456216"/>
        <dbReference type="EC" id="6.3.1.2"/>
    </reaction>
</comment>
<dbReference type="SUPFAM" id="SSF55931">
    <property type="entry name" value="Glutamine synthetase/guanido kinase"/>
    <property type="match status" value="1"/>
</dbReference>
<evidence type="ECO:0000256" key="2">
    <source>
        <dbReference type="ARBA" id="ARBA00011823"/>
    </source>
</evidence>
<keyword evidence="5 9" id="KW-0547">Nucleotide-binding</keyword>
<keyword evidence="14" id="KW-1185">Reference proteome</keyword>